<dbReference type="PANTHER" id="PTHR47076">
    <property type="entry name" value="NHL DOMAIN PROTEIN"/>
    <property type="match status" value="1"/>
</dbReference>
<organism evidence="1">
    <name type="scientific">Sesamum radiatum</name>
    <name type="common">Black benniseed</name>
    <dbReference type="NCBI Taxonomy" id="300843"/>
    <lineage>
        <taxon>Eukaryota</taxon>
        <taxon>Viridiplantae</taxon>
        <taxon>Streptophyta</taxon>
        <taxon>Embryophyta</taxon>
        <taxon>Tracheophyta</taxon>
        <taxon>Spermatophyta</taxon>
        <taxon>Magnoliopsida</taxon>
        <taxon>eudicotyledons</taxon>
        <taxon>Gunneridae</taxon>
        <taxon>Pentapetalae</taxon>
        <taxon>asterids</taxon>
        <taxon>lamiids</taxon>
        <taxon>Lamiales</taxon>
        <taxon>Pedaliaceae</taxon>
        <taxon>Sesamum</taxon>
    </lineage>
</organism>
<reference evidence="1" key="2">
    <citation type="journal article" date="2024" name="Plant">
        <title>Genomic evolution and insights into agronomic trait innovations of Sesamum species.</title>
        <authorList>
            <person name="Miao H."/>
            <person name="Wang L."/>
            <person name="Qu L."/>
            <person name="Liu H."/>
            <person name="Sun Y."/>
            <person name="Le M."/>
            <person name="Wang Q."/>
            <person name="Wei S."/>
            <person name="Zheng Y."/>
            <person name="Lin W."/>
            <person name="Duan Y."/>
            <person name="Cao H."/>
            <person name="Xiong S."/>
            <person name="Wang X."/>
            <person name="Wei L."/>
            <person name="Li C."/>
            <person name="Ma Q."/>
            <person name="Ju M."/>
            <person name="Zhao R."/>
            <person name="Li G."/>
            <person name="Mu C."/>
            <person name="Tian Q."/>
            <person name="Mei H."/>
            <person name="Zhang T."/>
            <person name="Gao T."/>
            <person name="Zhang H."/>
        </authorList>
    </citation>
    <scope>NUCLEOTIDE SEQUENCE</scope>
    <source>
        <strain evidence="1">G02</strain>
    </source>
</reference>
<reference evidence="1" key="1">
    <citation type="submission" date="2020-06" db="EMBL/GenBank/DDBJ databases">
        <authorList>
            <person name="Li T."/>
            <person name="Hu X."/>
            <person name="Zhang T."/>
            <person name="Song X."/>
            <person name="Zhang H."/>
            <person name="Dai N."/>
            <person name="Sheng W."/>
            <person name="Hou X."/>
            <person name="Wei L."/>
        </authorList>
    </citation>
    <scope>NUCLEOTIDE SEQUENCE</scope>
    <source>
        <strain evidence="1">G02</strain>
        <tissue evidence="1">Leaf</tissue>
    </source>
</reference>
<evidence type="ECO:0000313" key="1">
    <source>
        <dbReference type="EMBL" id="KAL0377454.1"/>
    </source>
</evidence>
<dbReference type="AlphaFoldDB" id="A0AAW2RBL2"/>
<gene>
    <name evidence="1" type="ORF">Sradi_3050900</name>
</gene>
<protein>
    <submittedName>
        <fullName evidence="1">Uncharacterized protein</fullName>
    </submittedName>
</protein>
<sequence>MGQSPAELPPIEEDSSDDLQEAAFTSRRHRCCFNFHFQCFRSGESDNWERISTSGREQHETIHSLWWHKGIEAFKKVREWSELAAGPRWKTFIRRLRKTAGRARPARFQYDALSYSLNFDDGRDENGQDIDQVFRNFSSRYTAISPHNTL</sequence>
<dbReference type="PANTHER" id="PTHR47076:SF12">
    <property type="entry name" value="NHL DOMAIN-CONTAINING PROTEIN"/>
    <property type="match status" value="1"/>
</dbReference>
<dbReference type="EMBL" id="JACGWJ010000013">
    <property type="protein sequence ID" value="KAL0377454.1"/>
    <property type="molecule type" value="Genomic_DNA"/>
</dbReference>
<proteinExistence type="predicted"/>
<comment type="caution">
    <text evidence="1">The sequence shown here is derived from an EMBL/GenBank/DDBJ whole genome shotgun (WGS) entry which is preliminary data.</text>
</comment>
<name>A0AAW2RBL2_SESRA</name>
<accession>A0AAW2RBL2</accession>